<dbReference type="InterPro" id="IPR008920">
    <property type="entry name" value="TF_FadR/GntR_C"/>
</dbReference>
<dbReference type="PANTHER" id="PTHR43537:SF5">
    <property type="entry name" value="UXU OPERON TRANSCRIPTIONAL REGULATOR"/>
    <property type="match status" value="1"/>
</dbReference>
<evidence type="ECO:0000313" key="5">
    <source>
        <dbReference type="EMBL" id="MPN05424.1"/>
    </source>
</evidence>
<keyword evidence="3" id="KW-0804">Transcription</keyword>
<dbReference type="Pfam" id="PF07729">
    <property type="entry name" value="FCD"/>
    <property type="match status" value="1"/>
</dbReference>
<proteinExistence type="predicted"/>
<reference evidence="5" key="1">
    <citation type="submission" date="2019-08" db="EMBL/GenBank/DDBJ databases">
        <authorList>
            <person name="Kucharzyk K."/>
            <person name="Murdoch R.W."/>
            <person name="Higgins S."/>
            <person name="Loffler F."/>
        </authorList>
    </citation>
    <scope>NUCLEOTIDE SEQUENCE</scope>
</reference>
<dbReference type="PANTHER" id="PTHR43537">
    <property type="entry name" value="TRANSCRIPTIONAL REGULATOR, GNTR FAMILY"/>
    <property type="match status" value="1"/>
</dbReference>
<keyword evidence="1" id="KW-0805">Transcription regulation</keyword>
<keyword evidence="2" id="KW-0238">DNA-binding</keyword>
<evidence type="ECO:0000259" key="4">
    <source>
        <dbReference type="SMART" id="SM00895"/>
    </source>
</evidence>
<evidence type="ECO:0000256" key="2">
    <source>
        <dbReference type="ARBA" id="ARBA00023125"/>
    </source>
</evidence>
<evidence type="ECO:0000256" key="3">
    <source>
        <dbReference type="ARBA" id="ARBA00023163"/>
    </source>
</evidence>
<comment type="caution">
    <text evidence="5">The sequence shown here is derived from an EMBL/GenBank/DDBJ whole genome shotgun (WGS) entry which is preliminary data.</text>
</comment>
<gene>
    <name evidence="5" type="ORF">SDC9_152674</name>
</gene>
<feature type="domain" description="GntR C-terminal" evidence="4">
    <location>
        <begin position="32"/>
        <end position="165"/>
    </location>
</feature>
<dbReference type="GO" id="GO:0003677">
    <property type="term" value="F:DNA binding"/>
    <property type="evidence" value="ECO:0007669"/>
    <property type="project" value="UniProtKB-KW"/>
</dbReference>
<name>A0A645EYD7_9ZZZZ</name>
<dbReference type="SUPFAM" id="SSF48008">
    <property type="entry name" value="GntR ligand-binding domain-like"/>
    <property type="match status" value="1"/>
</dbReference>
<evidence type="ECO:0000256" key="1">
    <source>
        <dbReference type="ARBA" id="ARBA00023015"/>
    </source>
</evidence>
<dbReference type="SMART" id="SM00895">
    <property type="entry name" value="FCD"/>
    <property type="match status" value="1"/>
</dbReference>
<organism evidence="5">
    <name type="scientific">bioreactor metagenome</name>
    <dbReference type="NCBI Taxonomy" id="1076179"/>
    <lineage>
        <taxon>unclassified sequences</taxon>
        <taxon>metagenomes</taxon>
        <taxon>ecological metagenomes</taxon>
    </lineage>
</organism>
<sequence length="183" mass="20765">MRGKGTFVSINPGIGKDPLGLYFVAPDQLRGNLEELRLMMEPEIAALAAQKVTDQEAEDLFVIAQDMQKQIDKYSKASGGKKYVQKIMAYDLQFHSLMCNICKNDILDQIFPYIIHNLFDIYASENFQMTLSKPRRINTHLALCEAIRDHDSQKASLLMRRHIMNSRFASASHDSAGQEPSLK</sequence>
<accession>A0A645EYD7</accession>
<dbReference type="Gene3D" id="1.20.120.530">
    <property type="entry name" value="GntR ligand-binding domain-like"/>
    <property type="match status" value="1"/>
</dbReference>
<protein>
    <recommendedName>
        <fullName evidence="4">GntR C-terminal domain-containing protein</fullName>
    </recommendedName>
</protein>
<dbReference type="AlphaFoldDB" id="A0A645EYD7"/>
<dbReference type="EMBL" id="VSSQ01051336">
    <property type="protein sequence ID" value="MPN05424.1"/>
    <property type="molecule type" value="Genomic_DNA"/>
</dbReference>
<dbReference type="InterPro" id="IPR011711">
    <property type="entry name" value="GntR_C"/>
</dbReference>